<evidence type="ECO:0000256" key="2">
    <source>
        <dbReference type="ARBA" id="ARBA00022989"/>
    </source>
</evidence>
<dbReference type="SUPFAM" id="SSF103473">
    <property type="entry name" value="MFS general substrate transporter"/>
    <property type="match status" value="1"/>
</dbReference>
<reference evidence="7 8" key="1">
    <citation type="submission" date="2020-04" db="EMBL/GenBank/DDBJ databases">
        <authorList>
            <person name="De Canck E."/>
        </authorList>
    </citation>
    <scope>NUCLEOTIDE SEQUENCE [LARGE SCALE GENOMIC DNA]</scope>
    <source>
        <strain evidence="7 8">LMG 28138</strain>
    </source>
</reference>
<keyword evidence="1 5" id="KW-0812">Transmembrane</keyword>
<feature type="region of interest" description="Disordered" evidence="4">
    <location>
        <begin position="114"/>
        <end position="133"/>
    </location>
</feature>
<dbReference type="Proteomes" id="UP000494115">
    <property type="component" value="Unassembled WGS sequence"/>
</dbReference>
<dbReference type="EMBL" id="CADIKM010000078">
    <property type="protein sequence ID" value="CAB3805974.1"/>
    <property type="molecule type" value="Genomic_DNA"/>
</dbReference>
<keyword evidence="8" id="KW-1185">Reference proteome</keyword>
<organism evidence="7 8">
    <name type="scientific">Pararobbsia alpina</name>
    <dbReference type="NCBI Taxonomy" id="621374"/>
    <lineage>
        <taxon>Bacteria</taxon>
        <taxon>Pseudomonadati</taxon>
        <taxon>Pseudomonadota</taxon>
        <taxon>Betaproteobacteria</taxon>
        <taxon>Burkholderiales</taxon>
        <taxon>Burkholderiaceae</taxon>
        <taxon>Pararobbsia</taxon>
    </lineage>
</organism>
<feature type="domain" description="Major facilitator superfamily (MFS) profile" evidence="6">
    <location>
        <begin position="1"/>
        <end position="133"/>
    </location>
</feature>
<dbReference type="PANTHER" id="PTHR23539">
    <property type="entry name" value="MFS TRANSPORTER"/>
    <property type="match status" value="1"/>
</dbReference>
<dbReference type="InterPro" id="IPR020846">
    <property type="entry name" value="MFS_dom"/>
</dbReference>
<feature type="transmembrane region" description="Helical" evidence="5">
    <location>
        <begin position="61"/>
        <end position="80"/>
    </location>
</feature>
<name>A0A6S7BMD8_9BURK</name>
<accession>A0A6S7BMD8</accession>
<evidence type="ECO:0000313" key="7">
    <source>
        <dbReference type="EMBL" id="CAB3805974.1"/>
    </source>
</evidence>
<feature type="transmembrane region" description="Helical" evidence="5">
    <location>
        <begin position="32"/>
        <end position="49"/>
    </location>
</feature>
<dbReference type="InterPro" id="IPR036259">
    <property type="entry name" value="MFS_trans_sf"/>
</dbReference>
<sequence length="133" mass="13778">MVALAVLPVRGLLFSMTRSPYAVVAIQLLDSVASGIFNIIAIVISSDLMRGTGRFNLAQGLVALAVGMGGALGNVTGGYVVEKFGFTAGFLTLSAIGGLAFIFFAVLMPETTPPEERTATQHADSQDLIPTSS</sequence>
<dbReference type="PROSITE" id="PS50850">
    <property type="entry name" value="MFS"/>
    <property type="match status" value="1"/>
</dbReference>
<protein>
    <submittedName>
        <fullName evidence="7">Putative MFS-type transporter</fullName>
    </submittedName>
</protein>
<dbReference type="AlphaFoldDB" id="A0A6S7BMD8"/>
<dbReference type="Pfam" id="PF07690">
    <property type="entry name" value="MFS_1"/>
    <property type="match status" value="1"/>
</dbReference>
<evidence type="ECO:0000256" key="4">
    <source>
        <dbReference type="SAM" id="MobiDB-lite"/>
    </source>
</evidence>
<dbReference type="GO" id="GO:0022857">
    <property type="term" value="F:transmembrane transporter activity"/>
    <property type="evidence" value="ECO:0007669"/>
    <property type="project" value="InterPro"/>
</dbReference>
<evidence type="ECO:0000256" key="3">
    <source>
        <dbReference type="ARBA" id="ARBA00023136"/>
    </source>
</evidence>
<evidence type="ECO:0000256" key="1">
    <source>
        <dbReference type="ARBA" id="ARBA00022692"/>
    </source>
</evidence>
<evidence type="ECO:0000259" key="6">
    <source>
        <dbReference type="PROSITE" id="PS50850"/>
    </source>
</evidence>
<dbReference type="PANTHER" id="PTHR23539:SF1">
    <property type="entry name" value="MAJOR FACILITATOR SUPERFAMILY (MFS) PROFILE DOMAIN-CONTAINING PROTEIN"/>
    <property type="match status" value="1"/>
</dbReference>
<feature type="compositionally biased region" description="Polar residues" evidence="4">
    <location>
        <begin position="120"/>
        <end position="133"/>
    </location>
</feature>
<dbReference type="InterPro" id="IPR011701">
    <property type="entry name" value="MFS"/>
</dbReference>
<gene>
    <name evidence="7" type="ORF">LMG28138_05740</name>
</gene>
<keyword evidence="2 5" id="KW-1133">Transmembrane helix</keyword>
<evidence type="ECO:0000313" key="8">
    <source>
        <dbReference type="Proteomes" id="UP000494115"/>
    </source>
</evidence>
<keyword evidence="3 5" id="KW-0472">Membrane</keyword>
<feature type="transmembrane region" description="Helical" evidence="5">
    <location>
        <begin position="86"/>
        <end position="107"/>
    </location>
</feature>
<evidence type="ECO:0000256" key="5">
    <source>
        <dbReference type="SAM" id="Phobius"/>
    </source>
</evidence>
<proteinExistence type="predicted"/>
<dbReference type="Gene3D" id="1.20.1720.10">
    <property type="entry name" value="Multidrug resistance protein D"/>
    <property type="match status" value="1"/>
</dbReference>